<dbReference type="Gene3D" id="2.40.50.200">
    <property type="entry name" value="Bacterial OB-fold"/>
    <property type="match status" value="1"/>
</dbReference>
<name>A0ABW2J3F4_9BURK</name>
<sequence length="131" mass="14436">MQVNFLHEGMPMKQTTIAACVIAFAAAGYASIASAQYVGPTTQVTMTSIAEILKQPLDDQPVVLRGFIVKKVGNEKYLFSDGKSEIRVDIDDKIFVNTKVDAKTKVEIRGEVEKDFLETPEIDVDVLTLVK</sequence>
<keyword evidence="4" id="KW-1185">Reference proteome</keyword>
<evidence type="ECO:0000313" key="3">
    <source>
        <dbReference type="EMBL" id="MFC7298034.1"/>
    </source>
</evidence>
<dbReference type="PANTHER" id="PTHR36571">
    <property type="entry name" value="PROTEIN YGIW"/>
    <property type="match status" value="1"/>
</dbReference>
<evidence type="ECO:0000256" key="2">
    <source>
        <dbReference type="SAM" id="SignalP"/>
    </source>
</evidence>
<gene>
    <name evidence="3" type="ORF">ACFQO0_06265</name>
</gene>
<keyword evidence="1 2" id="KW-0732">Signal</keyword>
<dbReference type="InterPro" id="IPR036700">
    <property type="entry name" value="BOBF_sf"/>
</dbReference>
<dbReference type="NCBIfam" id="NF033674">
    <property type="entry name" value="stress_OB_fold"/>
    <property type="match status" value="1"/>
</dbReference>
<protein>
    <submittedName>
        <fullName evidence="3">NirD/YgiW/YdeI family stress tolerance protein</fullName>
    </submittedName>
</protein>
<accession>A0ABW2J3F4</accession>
<comment type="caution">
    <text evidence="3">The sequence shown here is derived from an EMBL/GenBank/DDBJ whole genome shotgun (WGS) entry which is preliminary data.</text>
</comment>
<dbReference type="SUPFAM" id="SSF101756">
    <property type="entry name" value="Hypothetical protein YgiW"/>
    <property type="match status" value="1"/>
</dbReference>
<evidence type="ECO:0000313" key="4">
    <source>
        <dbReference type="Proteomes" id="UP001596379"/>
    </source>
</evidence>
<feature type="signal peptide" evidence="2">
    <location>
        <begin position="1"/>
        <end position="35"/>
    </location>
</feature>
<dbReference type="EMBL" id="JBHTCC010000001">
    <property type="protein sequence ID" value="MFC7298034.1"/>
    <property type="molecule type" value="Genomic_DNA"/>
</dbReference>
<dbReference type="Pfam" id="PF04076">
    <property type="entry name" value="BOF"/>
    <property type="match status" value="1"/>
</dbReference>
<proteinExistence type="predicted"/>
<organism evidence="3 4">
    <name type="scientific">Herminiimonas aquatilis</name>
    <dbReference type="NCBI Taxonomy" id="345342"/>
    <lineage>
        <taxon>Bacteria</taxon>
        <taxon>Pseudomonadati</taxon>
        <taxon>Pseudomonadota</taxon>
        <taxon>Betaproteobacteria</taxon>
        <taxon>Burkholderiales</taxon>
        <taxon>Oxalobacteraceae</taxon>
        <taxon>Herminiimonas</taxon>
    </lineage>
</organism>
<dbReference type="PANTHER" id="PTHR36571:SF1">
    <property type="entry name" value="PROTEIN YGIW"/>
    <property type="match status" value="1"/>
</dbReference>
<evidence type="ECO:0000256" key="1">
    <source>
        <dbReference type="ARBA" id="ARBA00022729"/>
    </source>
</evidence>
<reference evidence="4" key="1">
    <citation type="journal article" date="2019" name="Int. J. Syst. Evol. Microbiol.">
        <title>The Global Catalogue of Microorganisms (GCM) 10K type strain sequencing project: providing services to taxonomists for standard genome sequencing and annotation.</title>
        <authorList>
            <consortium name="The Broad Institute Genomics Platform"/>
            <consortium name="The Broad Institute Genome Sequencing Center for Infectious Disease"/>
            <person name="Wu L."/>
            <person name="Ma J."/>
        </authorList>
    </citation>
    <scope>NUCLEOTIDE SEQUENCE [LARGE SCALE GENOMIC DNA]</scope>
    <source>
        <strain evidence="4">CCUG 36956</strain>
    </source>
</reference>
<feature type="chain" id="PRO_5045536004" evidence="2">
    <location>
        <begin position="36"/>
        <end position="131"/>
    </location>
</feature>
<dbReference type="InterPro" id="IPR005220">
    <property type="entry name" value="CarO-like"/>
</dbReference>
<dbReference type="Proteomes" id="UP001596379">
    <property type="component" value="Unassembled WGS sequence"/>
</dbReference>
<dbReference type="RefSeq" id="WP_382233155.1">
    <property type="nucleotide sequence ID" value="NZ_JBHTCC010000001.1"/>
</dbReference>